<dbReference type="EMBL" id="DRQG01000032">
    <property type="protein sequence ID" value="HGY54803.1"/>
    <property type="molecule type" value="Genomic_DNA"/>
</dbReference>
<dbReference type="SUPFAM" id="SSF52540">
    <property type="entry name" value="P-loop containing nucleoside triphosphate hydrolases"/>
    <property type="match status" value="1"/>
</dbReference>
<evidence type="ECO:0000259" key="1">
    <source>
        <dbReference type="Pfam" id="PF00485"/>
    </source>
</evidence>
<dbReference type="AlphaFoldDB" id="A0A7V4TZ09"/>
<comment type="caution">
    <text evidence="2">The sequence shown here is derived from an EMBL/GenBank/DDBJ whole genome shotgun (WGS) entry which is preliminary data.</text>
</comment>
<evidence type="ECO:0000313" key="2">
    <source>
        <dbReference type="EMBL" id="HGY54803.1"/>
    </source>
</evidence>
<dbReference type="Gene3D" id="3.40.50.300">
    <property type="entry name" value="P-loop containing nucleotide triphosphate hydrolases"/>
    <property type="match status" value="1"/>
</dbReference>
<feature type="domain" description="Phosphoribulokinase/uridine kinase" evidence="1">
    <location>
        <begin position="10"/>
        <end position="69"/>
    </location>
</feature>
<gene>
    <name evidence="2" type="ORF">ENK44_03790</name>
</gene>
<reference evidence="2" key="1">
    <citation type="journal article" date="2020" name="mSystems">
        <title>Genome- and Community-Level Interaction Insights into Carbon Utilization and Element Cycling Functions of Hydrothermarchaeota in Hydrothermal Sediment.</title>
        <authorList>
            <person name="Zhou Z."/>
            <person name="Liu Y."/>
            <person name="Xu W."/>
            <person name="Pan J."/>
            <person name="Luo Z.H."/>
            <person name="Li M."/>
        </authorList>
    </citation>
    <scope>NUCLEOTIDE SEQUENCE [LARGE SCALE GENOMIC DNA]</scope>
    <source>
        <strain evidence="2">HyVt-577</strain>
    </source>
</reference>
<name>A0A7V4TZ09_CALAY</name>
<dbReference type="InterPro" id="IPR006083">
    <property type="entry name" value="PRK/URK"/>
</dbReference>
<accession>A0A7V4TZ09</accession>
<protein>
    <recommendedName>
        <fullName evidence="1">Phosphoribulokinase/uridine kinase domain-containing protein</fullName>
    </recommendedName>
</protein>
<dbReference type="Pfam" id="PF00485">
    <property type="entry name" value="PRK"/>
    <property type="match status" value="1"/>
</dbReference>
<sequence length="104" mass="12319">MAIQTAVFDYRTDSEVVLPAQTATNNSILIMEGIFLFRPELVNYWDIKIFVDVDFKITVKRAVKRTTEREYIGAEQDILDKYEKRYIPGQQLYFEQAHPKEKRI</sequence>
<organism evidence="2">
    <name type="scientific">Caldithrix abyssi</name>
    <dbReference type="NCBI Taxonomy" id="187145"/>
    <lineage>
        <taxon>Bacteria</taxon>
        <taxon>Pseudomonadati</taxon>
        <taxon>Calditrichota</taxon>
        <taxon>Calditrichia</taxon>
        <taxon>Calditrichales</taxon>
        <taxon>Calditrichaceae</taxon>
        <taxon>Caldithrix</taxon>
    </lineage>
</organism>
<dbReference type="GO" id="GO:0005524">
    <property type="term" value="F:ATP binding"/>
    <property type="evidence" value="ECO:0007669"/>
    <property type="project" value="InterPro"/>
</dbReference>
<dbReference type="Proteomes" id="UP000885779">
    <property type="component" value="Unassembled WGS sequence"/>
</dbReference>
<proteinExistence type="predicted"/>
<dbReference type="InterPro" id="IPR027417">
    <property type="entry name" value="P-loop_NTPase"/>
</dbReference>
<dbReference type="GO" id="GO:0016301">
    <property type="term" value="F:kinase activity"/>
    <property type="evidence" value="ECO:0007669"/>
    <property type="project" value="InterPro"/>
</dbReference>